<dbReference type="InterPro" id="IPR007313">
    <property type="entry name" value="FxsA"/>
</dbReference>
<dbReference type="AlphaFoldDB" id="A0A3B0REP3"/>
<protein>
    <recommendedName>
        <fullName evidence="4">FxsA protein</fullName>
    </recommendedName>
</protein>
<keyword evidence="2" id="KW-0812">Transmembrane</keyword>
<gene>
    <name evidence="3" type="ORF">MNBD_ALPHA08-843</name>
</gene>
<sequence length="183" mass="20028">MDNLFETTVIALPLVLFTLFVLIPILEIATFIQVGSLVGLPLTLLGIVLTAVIGAILVRQQGFKALNDARENMAQQKSPVEQVVHGVFILIAGLLLLTPGFLTDSIGFLFLIPPLRLSIANRVWSWIKENGTIDIQTGNMSGSRYEEKPGSQPDRQDSTIIEGKAVEVEDVGKPETPWRPPTK</sequence>
<dbReference type="GO" id="GO:0016020">
    <property type="term" value="C:membrane"/>
    <property type="evidence" value="ECO:0007669"/>
    <property type="project" value="InterPro"/>
</dbReference>
<keyword evidence="2" id="KW-1133">Transmembrane helix</keyword>
<dbReference type="EMBL" id="UOEC01000093">
    <property type="protein sequence ID" value="VAV91824.1"/>
    <property type="molecule type" value="Genomic_DNA"/>
</dbReference>
<proteinExistence type="predicted"/>
<feature type="transmembrane region" description="Helical" evidence="2">
    <location>
        <begin position="6"/>
        <end position="26"/>
    </location>
</feature>
<dbReference type="NCBIfam" id="NF008528">
    <property type="entry name" value="PRK11463.1-2"/>
    <property type="match status" value="1"/>
</dbReference>
<feature type="compositionally biased region" description="Basic and acidic residues" evidence="1">
    <location>
        <begin position="144"/>
        <end position="157"/>
    </location>
</feature>
<evidence type="ECO:0008006" key="4">
    <source>
        <dbReference type="Google" id="ProtNLM"/>
    </source>
</evidence>
<dbReference type="PANTHER" id="PTHR35335:SF1">
    <property type="entry name" value="UPF0716 PROTEIN FXSA"/>
    <property type="match status" value="1"/>
</dbReference>
<dbReference type="Pfam" id="PF04186">
    <property type="entry name" value="FxsA"/>
    <property type="match status" value="1"/>
</dbReference>
<dbReference type="PANTHER" id="PTHR35335">
    <property type="entry name" value="UPF0716 PROTEIN FXSA"/>
    <property type="match status" value="1"/>
</dbReference>
<name>A0A3B0REP3_9ZZZZ</name>
<keyword evidence="2" id="KW-0472">Membrane</keyword>
<evidence type="ECO:0000313" key="3">
    <source>
        <dbReference type="EMBL" id="VAV91824.1"/>
    </source>
</evidence>
<evidence type="ECO:0000256" key="1">
    <source>
        <dbReference type="SAM" id="MobiDB-lite"/>
    </source>
</evidence>
<evidence type="ECO:0000256" key="2">
    <source>
        <dbReference type="SAM" id="Phobius"/>
    </source>
</evidence>
<feature type="region of interest" description="Disordered" evidence="1">
    <location>
        <begin position="138"/>
        <end position="183"/>
    </location>
</feature>
<feature type="transmembrane region" description="Helical" evidence="2">
    <location>
        <begin position="87"/>
        <end position="112"/>
    </location>
</feature>
<reference evidence="3" key="1">
    <citation type="submission" date="2018-06" db="EMBL/GenBank/DDBJ databases">
        <authorList>
            <person name="Zhirakovskaya E."/>
        </authorList>
    </citation>
    <scope>NUCLEOTIDE SEQUENCE</scope>
</reference>
<organism evidence="3">
    <name type="scientific">hydrothermal vent metagenome</name>
    <dbReference type="NCBI Taxonomy" id="652676"/>
    <lineage>
        <taxon>unclassified sequences</taxon>
        <taxon>metagenomes</taxon>
        <taxon>ecological metagenomes</taxon>
    </lineage>
</organism>
<accession>A0A3B0REP3</accession>
<feature type="compositionally biased region" description="Basic and acidic residues" evidence="1">
    <location>
        <begin position="164"/>
        <end position="173"/>
    </location>
</feature>
<feature type="transmembrane region" description="Helical" evidence="2">
    <location>
        <begin position="38"/>
        <end position="58"/>
    </location>
</feature>